<dbReference type="EMBL" id="JAHBOH010000002">
    <property type="protein sequence ID" value="MBT0995800.1"/>
    <property type="molecule type" value="Genomic_DNA"/>
</dbReference>
<sequence>MATVPRARDGETERLTAADLGVPLGERATLVEFSSRFCQPCRAVRLLLERAVATTDDVRLVDLDVAQHTGLGERFVVTSTPTVLVLDASGTVRARATGVPSLAQVRAALASLGA</sequence>
<comment type="caution">
    <text evidence="2">The sequence shown here is derived from an EMBL/GenBank/DDBJ whole genome shotgun (WGS) entry which is preliminary data.</text>
</comment>
<dbReference type="Gene3D" id="3.40.30.10">
    <property type="entry name" value="Glutaredoxin"/>
    <property type="match status" value="1"/>
</dbReference>
<keyword evidence="3" id="KW-1185">Reference proteome</keyword>
<evidence type="ECO:0000313" key="3">
    <source>
        <dbReference type="Proteomes" id="UP000722125"/>
    </source>
</evidence>
<dbReference type="SUPFAM" id="SSF52833">
    <property type="entry name" value="Thioredoxin-like"/>
    <property type="match status" value="1"/>
</dbReference>
<dbReference type="RefSeq" id="WP_214352971.1">
    <property type="nucleotide sequence ID" value="NZ_JAHBOH010000002.1"/>
</dbReference>
<dbReference type="Pfam" id="PF00085">
    <property type="entry name" value="Thioredoxin"/>
    <property type="match status" value="1"/>
</dbReference>
<accession>A0ABS5U326</accession>
<dbReference type="InterPro" id="IPR036249">
    <property type="entry name" value="Thioredoxin-like_sf"/>
</dbReference>
<dbReference type="CDD" id="cd02947">
    <property type="entry name" value="TRX_family"/>
    <property type="match status" value="1"/>
</dbReference>
<evidence type="ECO:0000313" key="2">
    <source>
        <dbReference type="EMBL" id="MBT0995800.1"/>
    </source>
</evidence>
<name>A0ABS5U326_9CELL</name>
<dbReference type="InterPro" id="IPR013766">
    <property type="entry name" value="Thioredoxin_domain"/>
</dbReference>
<dbReference type="Proteomes" id="UP000722125">
    <property type="component" value="Unassembled WGS sequence"/>
</dbReference>
<dbReference type="PROSITE" id="PS51352">
    <property type="entry name" value="THIOREDOXIN_2"/>
    <property type="match status" value="1"/>
</dbReference>
<proteinExistence type="predicted"/>
<evidence type="ECO:0000259" key="1">
    <source>
        <dbReference type="PROSITE" id="PS51352"/>
    </source>
</evidence>
<reference evidence="2 3" key="1">
    <citation type="submission" date="2021-05" db="EMBL/GenBank/DDBJ databases">
        <title>Description of Cellulomonas sp. DKR-3 sp. nov.</title>
        <authorList>
            <person name="Dahal R.H."/>
            <person name="Chaudhary D.K."/>
        </authorList>
    </citation>
    <scope>NUCLEOTIDE SEQUENCE [LARGE SCALE GENOMIC DNA]</scope>
    <source>
        <strain evidence="2 3">DKR-3</strain>
    </source>
</reference>
<gene>
    <name evidence="2" type="ORF">KIN34_16090</name>
</gene>
<feature type="domain" description="Thioredoxin" evidence="1">
    <location>
        <begin position="1"/>
        <end position="114"/>
    </location>
</feature>
<protein>
    <submittedName>
        <fullName evidence="2">Thioredoxin family protein</fullName>
    </submittedName>
</protein>
<organism evidence="2 3">
    <name type="scientific">Cellulomonas fulva</name>
    <dbReference type="NCBI Taxonomy" id="2835530"/>
    <lineage>
        <taxon>Bacteria</taxon>
        <taxon>Bacillati</taxon>
        <taxon>Actinomycetota</taxon>
        <taxon>Actinomycetes</taxon>
        <taxon>Micrococcales</taxon>
        <taxon>Cellulomonadaceae</taxon>
        <taxon>Cellulomonas</taxon>
    </lineage>
</organism>